<keyword evidence="5" id="KW-0472">Membrane</keyword>
<dbReference type="InterPro" id="IPR013320">
    <property type="entry name" value="ConA-like_dom_sf"/>
</dbReference>
<proteinExistence type="predicted"/>
<dbReference type="AlphaFoldDB" id="A0A2G9TBQ0"/>
<evidence type="ECO:0000256" key="6">
    <source>
        <dbReference type="SAM" id="MobiDB-lite"/>
    </source>
</evidence>
<gene>
    <name evidence="8" type="ORF">TELCIR_23807</name>
</gene>
<protein>
    <recommendedName>
        <fullName evidence="7">L-type lectin-like domain-containing protein</fullName>
    </recommendedName>
</protein>
<evidence type="ECO:0000256" key="3">
    <source>
        <dbReference type="ARBA" id="ARBA00022729"/>
    </source>
</evidence>
<evidence type="ECO:0000256" key="1">
    <source>
        <dbReference type="ARBA" id="ARBA00004479"/>
    </source>
</evidence>
<evidence type="ECO:0000259" key="7">
    <source>
        <dbReference type="PROSITE" id="PS51328"/>
    </source>
</evidence>
<evidence type="ECO:0000256" key="5">
    <source>
        <dbReference type="ARBA" id="ARBA00023136"/>
    </source>
</evidence>
<dbReference type="Proteomes" id="UP000230423">
    <property type="component" value="Unassembled WGS sequence"/>
</dbReference>
<keyword evidence="3" id="KW-0732">Signal</keyword>
<dbReference type="GO" id="GO:0030134">
    <property type="term" value="C:COPII-coated ER to Golgi transport vesicle"/>
    <property type="evidence" value="ECO:0007669"/>
    <property type="project" value="TreeGrafter"/>
</dbReference>
<accession>A0A2G9TBQ0</accession>
<keyword evidence="2" id="KW-0812">Transmembrane</keyword>
<feature type="domain" description="L-type lectin-like" evidence="7">
    <location>
        <begin position="1"/>
        <end position="35"/>
    </location>
</feature>
<feature type="non-terminal residue" evidence="8">
    <location>
        <position position="1"/>
    </location>
</feature>
<dbReference type="GO" id="GO:0000139">
    <property type="term" value="C:Golgi membrane"/>
    <property type="evidence" value="ECO:0007669"/>
    <property type="project" value="TreeGrafter"/>
</dbReference>
<evidence type="ECO:0000313" key="8">
    <source>
        <dbReference type="EMBL" id="PIO54820.1"/>
    </source>
</evidence>
<dbReference type="PANTHER" id="PTHR12223:SF28">
    <property type="entry name" value="LECTIN, MANNOSE BINDING 1 LIKE"/>
    <property type="match status" value="1"/>
</dbReference>
<dbReference type="InterPro" id="IPR051136">
    <property type="entry name" value="Intracellular_Lectin-GPT"/>
</dbReference>
<dbReference type="GO" id="GO:0006888">
    <property type="term" value="P:endoplasmic reticulum to Golgi vesicle-mediated transport"/>
    <property type="evidence" value="ECO:0007669"/>
    <property type="project" value="TreeGrafter"/>
</dbReference>
<name>A0A2G9TBQ0_TELCI</name>
<dbReference type="PROSITE" id="PS51328">
    <property type="entry name" value="L_LECTIN_LIKE"/>
    <property type="match status" value="1"/>
</dbReference>
<evidence type="ECO:0000256" key="2">
    <source>
        <dbReference type="ARBA" id="ARBA00022692"/>
    </source>
</evidence>
<dbReference type="GO" id="GO:0005789">
    <property type="term" value="C:endoplasmic reticulum membrane"/>
    <property type="evidence" value="ECO:0007669"/>
    <property type="project" value="TreeGrafter"/>
</dbReference>
<dbReference type="InterPro" id="IPR005052">
    <property type="entry name" value="Lectin_leg"/>
</dbReference>
<dbReference type="Pfam" id="PF03388">
    <property type="entry name" value="Lectin_leg-like"/>
    <property type="match status" value="1"/>
</dbReference>
<organism evidence="8 9">
    <name type="scientific">Teladorsagia circumcincta</name>
    <name type="common">Brown stomach worm</name>
    <name type="synonym">Ostertagia circumcincta</name>
    <dbReference type="NCBI Taxonomy" id="45464"/>
    <lineage>
        <taxon>Eukaryota</taxon>
        <taxon>Metazoa</taxon>
        <taxon>Ecdysozoa</taxon>
        <taxon>Nematoda</taxon>
        <taxon>Chromadorea</taxon>
        <taxon>Rhabditida</taxon>
        <taxon>Rhabditina</taxon>
        <taxon>Rhabditomorpha</taxon>
        <taxon>Strongyloidea</taxon>
        <taxon>Trichostrongylidae</taxon>
        <taxon>Teladorsagia</taxon>
    </lineage>
</organism>
<dbReference type="GO" id="GO:0005793">
    <property type="term" value="C:endoplasmic reticulum-Golgi intermediate compartment"/>
    <property type="evidence" value="ECO:0007669"/>
    <property type="project" value="TreeGrafter"/>
</dbReference>
<evidence type="ECO:0000256" key="4">
    <source>
        <dbReference type="ARBA" id="ARBA00022989"/>
    </source>
</evidence>
<evidence type="ECO:0000313" key="9">
    <source>
        <dbReference type="Proteomes" id="UP000230423"/>
    </source>
</evidence>
<dbReference type="SUPFAM" id="SSF49899">
    <property type="entry name" value="Concanavalin A-like lectins/glucanases"/>
    <property type="match status" value="1"/>
</dbReference>
<dbReference type="SUPFAM" id="SSF47095">
    <property type="entry name" value="HMG-box"/>
    <property type="match status" value="1"/>
</dbReference>
<reference evidence="8" key="1">
    <citation type="submission" date="2015-09" db="EMBL/GenBank/DDBJ databases">
        <title>Draft genome of the parasitic nematode Teladorsagia circumcincta isolate WARC Sus (inbred).</title>
        <authorList>
            <person name="Mitreva M."/>
        </authorList>
    </citation>
    <scope>NUCLEOTIDE SEQUENCE [LARGE SCALE GENOMIC DNA]</scope>
    <source>
        <strain evidence="8">S</strain>
    </source>
</reference>
<feature type="region of interest" description="Disordered" evidence="6">
    <location>
        <begin position="66"/>
        <end position="89"/>
    </location>
</feature>
<dbReference type="Gene3D" id="2.60.120.200">
    <property type="match status" value="1"/>
</dbReference>
<dbReference type="InterPro" id="IPR036910">
    <property type="entry name" value="HMG_box_dom_sf"/>
</dbReference>
<keyword evidence="4" id="KW-1133">Transmembrane helix</keyword>
<dbReference type="PANTHER" id="PTHR12223">
    <property type="entry name" value="VESICULAR MANNOSE-BINDING LECTIN"/>
    <property type="match status" value="1"/>
</dbReference>
<keyword evidence="9" id="KW-1185">Reference proteome</keyword>
<dbReference type="GO" id="GO:0005537">
    <property type="term" value="F:D-mannose binding"/>
    <property type="evidence" value="ECO:0007669"/>
    <property type="project" value="TreeGrafter"/>
</dbReference>
<dbReference type="EMBL" id="KZ392120">
    <property type="protein sequence ID" value="PIO54820.1"/>
    <property type="molecule type" value="Genomic_DNA"/>
</dbReference>
<feature type="non-terminal residue" evidence="8">
    <location>
        <position position="139"/>
    </location>
</feature>
<comment type="subcellular location">
    <subcellularLocation>
        <location evidence="1">Membrane</location>
        <topology evidence="1">Single-pass type I membrane protein</topology>
    </subcellularLocation>
</comment>
<dbReference type="OrthoDB" id="10265193at2759"/>
<sequence length="139" mass="15747">AENIYLPRNGHFGISAATGGLADDHDILDFSVSSLITDSRPSTPSSLPQDEKAKYQEEFEKQMKEFEAERAKFKEQHPDKAKDDDDYDDSKFYEDATVRELRQLFESQGNILQVLQRVDERVQQLQSGGAIQPVQPGQT</sequence>